<dbReference type="CDD" id="cd00130">
    <property type="entry name" value="PAS"/>
    <property type="match status" value="1"/>
</dbReference>
<keyword evidence="5" id="KW-1185">Reference proteome</keyword>
<dbReference type="InterPro" id="IPR003018">
    <property type="entry name" value="GAF"/>
</dbReference>
<dbReference type="Gene3D" id="3.30.565.10">
    <property type="entry name" value="Histidine kinase-like ATPase, C-terminal domain"/>
    <property type="match status" value="1"/>
</dbReference>
<evidence type="ECO:0000313" key="4">
    <source>
        <dbReference type="EMBL" id="MFC4015144.1"/>
    </source>
</evidence>
<dbReference type="SMART" id="SM00331">
    <property type="entry name" value="PP2C_SIG"/>
    <property type="match status" value="1"/>
</dbReference>
<protein>
    <submittedName>
        <fullName evidence="4">SpoIIE family protein phosphatase</fullName>
    </submittedName>
</protein>
<dbReference type="InterPro" id="IPR000014">
    <property type="entry name" value="PAS"/>
</dbReference>
<dbReference type="Pfam" id="PF07228">
    <property type="entry name" value="SpoIIE"/>
    <property type="match status" value="1"/>
</dbReference>
<evidence type="ECO:0000259" key="3">
    <source>
        <dbReference type="PROSITE" id="PS50113"/>
    </source>
</evidence>
<dbReference type="InterPro" id="IPR029016">
    <property type="entry name" value="GAF-like_dom_sf"/>
</dbReference>
<dbReference type="SMART" id="SM00091">
    <property type="entry name" value="PAS"/>
    <property type="match status" value="1"/>
</dbReference>
<dbReference type="PROSITE" id="PS50112">
    <property type="entry name" value="PAS"/>
    <property type="match status" value="1"/>
</dbReference>
<evidence type="ECO:0000256" key="1">
    <source>
        <dbReference type="ARBA" id="ARBA00022801"/>
    </source>
</evidence>
<dbReference type="Proteomes" id="UP001595851">
    <property type="component" value="Unassembled WGS sequence"/>
</dbReference>
<gene>
    <name evidence="4" type="ORF">ACFOY2_48570</name>
</gene>
<dbReference type="InterPro" id="IPR001932">
    <property type="entry name" value="PPM-type_phosphatase-like_dom"/>
</dbReference>
<dbReference type="SMART" id="SM00086">
    <property type="entry name" value="PAC"/>
    <property type="match status" value="1"/>
</dbReference>
<dbReference type="InterPro" id="IPR001610">
    <property type="entry name" value="PAC"/>
</dbReference>
<name>A0ABV8GQ71_9ACTN</name>
<dbReference type="PROSITE" id="PS50113">
    <property type="entry name" value="PAC"/>
    <property type="match status" value="1"/>
</dbReference>
<dbReference type="NCBIfam" id="TIGR00229">
    <property type="entry name" value="sensory_box"/>
    <property type="match status" value="1"/>
</dbReference>
<sequence>MGGQRTRHPQIRCTDQLSEERKRLLAAVGDDLWGIELLRFVVQQAVADLAGLGGMLHLGGPGHGSGLRLAVASGLPPTLTQAWEQLDGNGPLAPARAFRDAAFTRVSLPNLGARIPQQSGDEPSEESLAWPVDTAMVAVPLLGLTGPIGALSIVTSSAQEPSPTQLAFLDTLGRWAGERLSRSSAPASNAGLAGWQEQPAGSHLSQELRVGTWDWDIRTGEVIWNDAMMTIMGVDPRAFDGRIEDWTAVVHPEDLPWVLADLEEAIRAGRMYSTEYRVCRPDGTAGWVRARGRLVVDENGEPARMIGTLWDITKTHEDLEAVTEPAAVARSSRIGQLTRALAEAVTVRDVVDASAHHILPSFGAAGLLLSFLEGDHLRPVGYTGYSKEFIERIARISASSGLPISESLRERTPMFINSVEEFIERYPTNADLPAAGGKKAWAFLPLVVSGRPVGTCVVSFAEPRRFTGEERNLLTTLSGLVAQAMERARLFDREHTRAQELQRGLLPRRLPSLPAISAAARYLPAGKDMEAGGDWYDVIPLSADRVAIVIGDVMGHGVAEAVTMGRLRTAVRTLADLELPPDELLSHLNDLVSELGDDFYATCLYLVYDATTRSCVLTRAGHPPPAVVYPDGTVHFPDAEPNAPLGAATPPFDTVEMDLPEGSLLVLYTDGLVESSVLDIDQGIAQLAETLNGTSARVSCRHEDQPECAECLDDLCDHLTSALVPGKQGSGDDDAALLIARTHALSCDDMASWPLPEHPKAAGQAREHVRAQLGVWHLDALSMTTELLASELVGNVVRHAKGPIQLRLLRTNVLTCEVSDGSLTTPRIRRASDTDEGGRGLQLVSAISHRWGTRYTPTGKCIWTEQPLMPVEPGLFAEQSDLDLHDLLEE</sequence>
<dbReference type="Gene3D" id="3.60.40.10">
    <property type="entry name" value="PPM-type phosphatase domain"/>
    <property type="match status" value="1"/>
</dbReference>
<dbReference type="CDD" id="cd16936">
    <property type="entry name" value="HATPase_RsbW-like"/>
    <property type="match status" value="1"/>
</dbReference>
<keyword evidence="1" id="KW-0378">Hydrolase</keyword>
<dbReference type="Gene3D" id="3.30.450.40">
    <property type="match status" value="1"/>
</dbReference>
<accession>A0ABV8GQ71</accession>
<feature type="domain" description="PAS" evidence="2">
    <location>
        <begin position="224"/>
        <end position="269"/>
    </location>
</feature>
<dbReference type="InterPro" id="IPR035965">
    <property type="entry name" value="PAS-like_dom_sf"/>
</dbReference>
<dbReference type="Pfam" id="PF13581">
    <property type="entry name" value="HATPase_c_2"/>
    <property type="match status" value="1"/>
</dbReference>
<dbReference type="EMBL" id="JBHSBI010000041">
    <property type="protein sequence ID" value="MFC4015144.1"/>
    <property type="molecule type" value="Genomic_DNA"/>
</dbReference>
<dbReference type="InterPro" id="IPR052016">
    <property type="entry name" value="Bact_Sigma-Reg"/>
</dbReference>
<reference evidence="5" key="1">
    <citation type="journal article" date="2019" name="Int. J. Syst. Evol. Microbiol.">
        <title>The Global Catalogue of Microorganisms (GCM) 10K type strain sequencing project: providing services to taxonomists for standard genome sequencing and annotation.</title>
        <authorList>
            <consortium name="The Broad Institute Genomics Platform"/>
            <consortium name="The Broad Institute Genome Sequencing Center for Infectious Disease"/>
            <person name="Wu L."/>
            <person name="Ma J."/>
        </authorList>
    </citation>
    <scope>NUCLEOTIDE SEQUENCE [LARGE SCALE GENOMIC DNA]</scope>
    <source>
        <strain evidence="5">TBRC 1276</strain>
    </source>
</reference>
<evidence type="ECO:0000259" key="2">
    <source>
        <dbReference type="PROSITE" id="PS50112"/>
    </source>
</evidence>
<evidence type="ECO:0000313" key="5">
    <source>
        <dbReference type="Proteomes" id="UP001595851"/>
    </source>
</evidence>
<dbReference type="InterPro" id="IPR036457">
    <property type="entry name" value="PPM-type-like_dom_sf"/>
</dbReference>
<dbReference type="SUPFAM" id="SSF81606">
    <property type="entry name" value="PP2C-like"/>
    <property type="match status" value="1"/>
</dbReference>
<dbReference type="InterPro" id="IPR013655">
    <property type="entry name" value="PAS_fold_3"/>
</dbReference>
<dbReference type="InterPro" id="IPR000700">
    <property type="entry name" value="PAS-assoc_C"/>
</dbReference>
<dbReference type="Pfam" id="PF08447">
    <property type="entry name" value="PAS_3"/>
    <property type="match status" value="1"/>
</dbReference>
<comment type="caution">
    <text evidence="4">The sequence shown here is derived from an EMBL/GenBank/DDBJ whole genome shotgun (WGS) entry which is preliminary data.</text>
</comment>
<dbReference type="SUPFAM" id="SSF55785">
    <property type="entry name" value="PYP-like sensor domain (PAS domain)"/>
    <property type="match status" value="1"/>
</dbReference>
<feature type="domain" description="PAC" evidence="3">
    <location>
        <begin position="272"/>
        <end position="324"/>
    </location>
</feature>
<organism evidence="4 5">
    <name type="scientific">Nonomuraea purpurea</name>
    <dbReference type="NCBI Taxonomy" id="1849276"/>
    <lineage>
        <taxon>Bacteria</taxon>
        <taxon>Bacillati</taxon>
        <taxon>Actinomycetota</taxon>
        <taxon>Actinomycetes</taxon>
        <taxon>Streptosporangiales</taxon>
        <taxon>Streptosporangiaceae</taxon>
        <taxon>Nonomuraea</taxon>
    </lineage>
</organism>
<dbReference type="InterPro" id="IPR036890">
    <property type="entry name" value="HATPase_C_sf"/>
</dbReference>
<dbReference type="Gene3D" id="2.10.70.100">
    <property type="match status" value="1"/>
</dbReference>
<dbReference type="PANTHER" id="PTHR43156">
    <property type="entry name" value="STAGE II SPORULATION PROTEIN E-RELATED"/>
    <property type="match status" value="1"/>
</dbReference>
<dbReference type="PANTHER" id="PTHR43156:SF2">
    <property type="entry name" value="STAGE II SPORULATION PROTEIN E"/>
    <property type="match status" value="1"/>
</dbReference>
<dbReference type="InterPro" id="IPR003594">
    <property type="entry name" value="HATPase_dom"/>
</dbReference>
<dbReference type="Pfam" id="PF13185">
    <property type="entry name" value="GAF_2"/>
    <property type="match status" value="1"/>
</dbReference>
<dbReference type="Gene3D" id="3.30.450.20">
    <property type="entry name" value="PAS domain"/>
    <property type="match status" value="1"/>
</dbReference>
<dbReference type="SUPFAM" id="SSF55781">
    <property type="entry name" value="GAF domain-like"/>
    <property type="match status" value="1"/>
</dbReference>
<dbReference type="RefSeq" id="WP_379534965.1">
    <property type="nucleotide sequence ID" value="NZ_JBHSBI010000041.1"/>
</dbReference>
<proteinExistence type="predicted"/>
<dbReference type="SMART" id="SM00065">
    <property type="entry name" value="GAF"/>
    <property type="match status" value="1"/>
</dbReference>